<dbReference type="InterPro" id="IPR036259">
    <property type="entry name" value="MFS_trans_sf"/>
</dbReference>
<feature type="transmembrane region" description="Helical" evidence="8">
    <location>
        <begin position="217"/>
        <end position="237"/>
    </location>
</feature>
<feature type="transmembrane region" description="Helical" evidence="8">
    <location>
        <begin position="68"/>
        <end position="88"/>
    </location>
</feature>
<feature type="transmembrane region" description="Helical" evidence="8">
    <location>
        <begin position="347"/>
        <end position="370"/>
    </location>
</feature>
<dbReference type="Gene3D" id="1.20.1720.10">
    <property type="entry name" value="Multidrug resistance protein D"/>
    <property type="match status" value="1"/>
</dbReference>
<feature type="transmembrane region" description="Helical" evidence="8">
    <location>
        <begin position="243"/>
        <end position="264"/>
    </location>
</feature>
<keyword evidence="11" id="KW-1185">Reference proteome</keyword>
<evidence type="ECO:0000259" key="9">
    <source>
        <dbReference type="PROSITE" id="PS50850"/>
    </source>
</evidence>
<feature type="transmembrane region" description="Helical" evidence="8">
    <location>
        <begin position="186"/>
        <end position="205"/>
    </location>
</feature>
<keyword evidence="5 8" id="KW-1133">Transmembrane helix</keyword>
<keyword evidence="6 8" id="KW-0472">Membrane</keyword>
<dbReference type="Proteomes" id="UP001138540">
    <property type="component" value="Unassembled WGS sequence"/>
</dbReference>
<comment type="subcellular location">
    <subcellularLocation>
        <location evidence="1">Cell membrane</location>
        <topology evidence="1">Multi-pass membrane protein</topology>
    </subcellularLocation>
</comment>
<feature type="transmembrane region" description="Helical" evidence="8">
    <location>
        <begin position="418"/>
        <end position="439"/>
    </location>
</feature>
<dbReference type="InterPro" id="IPR020846">
    <property type="entry name" value="MFS_dom"/>
</dbReference>
<feature type="transmembrane region" description="Helical" evidence="8">
    <location>
        <begin position="100"/>
        <end position="119"/>
    </location>
</feature>
<proteinExistence type="predicted"/>
<dbReference type="PANTHER" id="PTHR42718">
    <property type="entry name" value="MAJOR FACILITATOR SUPERFAMILY MULTIDRUG TRANSPORTER MFSC"/>
    <property type="match status" value="1"/>
</dbReference>
<evidence type="ECO:0000256" key="5">
    <source>
        <dbReference type="ARBA" id="ARBA00022989"/>
    </source>
</evidence>
<protein>
    <submittedName>
        <fullName evidence="10">DHA2 family multidrug resistance protein-like MFS transporter</fullName>
    </submittedName>
</protein>
<keyword evidence="2" id="KW-0813">Transport</keyword>
<dbReference type="SUPFAM" id="SSF103473">
    <property type="entry name" value="MFS general substrate transporter"/>
    <property type="match status" value="1"/>
</dbReference>
<keyword evidence="3" id="KW-1003">Cell membrane</keyword>
<dbReference type="PRINTS" id="PR01036">
    <property type="entry name" value="TCRTETB"/>
</dbReference>
<keyword evidence="4 8" id="KW-0812">Transmembrane</keyword>
<reference evidence="10 11" key="1">
    <citation type="submission" date="2020-08" db="EMBL/GenBank/DDBJ databases">
        <title>Exploring microbial biodiversity for novel pathways involved in the catabolism of aromatic compounds derived from lignin.</title>
        <authorList>
            <person name="Elkins J."/>
        </authorList>
    </citation>
    <scope>NUCLEOTIDE SEQUENCE [LARGE SCALE GENOMIC DNA]</scope>
    <source>
        <strain evidence="10 11">B1D3A</strain>
    </source>
</reference>
<feature type="domain" description="Major facilitator superfamily (MFS) profile" evidence="9">
    <location>
        <begin position="34"/>
        <end position="464"/>
    </location>
</feature>
<accession>A0ABR6NFG4</accession>
<dbReference type="PANTHER" id="PTHR42718:SF46">
    <property type="entry name" value="BLR6921 PROTEIN"/>
    <property type="match status" value="1"/>
</dbReference>
<dbReference type="InterPro" id="IPR011701">
    <property type="entry name" value="MFS"/>
</dbReference>
<evidence type="ECO:0000313" key="10">
    <source>
        <dbReference type="EMBL" id="MBB5986023.1"/>
    </source>
</evidence>
<gene>
    <name evidence="10" type="ORF">HNP60_001997</name>
</gene>
<dbReference type="Pfam" id="PF07690">
    <property type="entry name" value="MFS_1"/>
    <property type="match status" value="1"/>
</dbReference>
<evidence type="ECO:0000256" key="8">
    <source>
        <dbReference type="SAM" id="Phobius"/>
    </source>
</evidence>
<feature type="region of interest" description="Disordered" evidence="7">
    <location>
        <begin position="1"/>
        <end position="23"/>
    </location>
</feature>
<feature type="compositionally biased region" description="Polar residues" evidence="7">
    <location>
        <begin position="1"/>
        <end position="22"/>
    </location>
</feature>
<feature type="transmembrane region" description="Helical" evidence="8">
    <location>
        <begin position="32"/>
        <end position="56"/>
    </location>
</feature>
<dbReference type="CDD" id="cd17321">
    <property type="entry name" value="MFS_MMR_MDR_like"/>
    <property type="match status" value="1"/>
</dbReference>
<dbReference type="PROSITE" id="PS50850">
    <property type="entry name" value="MFS"/>
    <property type="match status" value="1"/>
</dbReference>
<feature type="transmembrane region" description="Helical" evidence="8">
    <location>
        <begin position="445"/>
        <end position="462"/>
    </location>
</feature>
<feature type="transmembrane region" description="Helical" evidence="8">
    <location>
        <begin position="376"/>
        <end position="393"/>
    </location>
</feature>
<evidence type="ECO:0000256" key="1">
    <source>
        <dbReference type="ARBA" id="ARBA00004651"/>
    </source>
</evidence>
<feature type="transmembrane region" description="Helical" evidence="8">
    <location>
        <begin position="158"/>
        <end position="180"/>
    </location>
</feature>
<dbReference type="Gene3D" id="1.20.1250.20">
    <property type="entry name" value="MFS general substrate transporter like domains"/>
    <property type="match status" value="1"/>
</dbReference>
<evidence type="ECO:0000256" key="6">
    <source>
        <dbReference type="ARBA" id="ARBA00023136"/>
    </source>
</evidence>
<sequence length="464" mass="48675">MDRSGNGQAMAASSTPAHTPSFSDGLPTPRRYWALAGLWAGMAMSVIDGSFVNIALPSIARDLSISPASATWVITTYQIAMVMGILPFSALGERLGYGRVYLVGMSLFVLMSLVCSLAPDLETLATCRFLQGIGAAAMMAINGAQIRHTWPRSLLGRGIGYNAVVVSSVAASGPAVAGFILSFASWHWLFLVNVPIGLAALTLVMRFGPRTPPTATTFDWQGALLSALMFAAFFLAASDAAHGHWSVGMSLAVAFGFVMGFWLFRRAQSGSRPILPLDLLRIGRMRLAYAASICGFGSLMVMMVVLPFFLEGTRRIEPAMVGLVLLPLPIALAVSAPLAGRFSDRSWAGLMSAAGLTLLALALALMAWMLPHHPPLKLLALLTGLCGIGFGLFQSPNNNVMLRTAPIERAGAAAGMQAICRLLGQTMGALVAALCLGSTEQGPLLALGVAAVLALLAAASASRR</sequence>
<evidence type="ECO:0000313" key="11">
    <source>
        <dbReference type="Proteomes" id="UP001138540"/>
    </source>
</evidence>
<dbReference type="RefSeq" id="WP_184153099.1">
    <property type="nucleotide sequence ID" value="NZ_JACHKA010000001.1"/>
</dbReference>
<name>A0ABR6NFG4_9SPHN</name>
<dbReference type="EMBL" id="JACHKA010000001">
    <property type="protein sequence ID" value="MBB5986023.1"/>
    <property type="molecule type" value="Genomic_DNA"/>
</dbReference>
<evidence type="ECO:0000256" key="2">
    <source>
        <dbReference type="ARBA" id="ARBA00022448"/>
    </source>
</evidence>
<feature type="transmembrane region" description="Helical" evidence="8">
    <location>
        <begin position="321"/>
        <end position="340"/>
    </location>
</feature>
<feature type="transmembrane region" description="Helical" evidence="8">
    <location>
        <begin position="125"/>
        <end position="146"/>
    </location>
</feature>
<organism evidence="10 11">
    <name type="scientific">Sphingobium lignivorans</name>
    <dbReference type="NCBI Taxonomy" id="2735886"/>
    <lineage>
        <taxon>Bacteria</taxon>
        <taxon>Pseudomonadati</taxon>
        <taxon>Pseudomonadota</taxon>
        <taxon>Alphaproteobacteria</taxon>
        <taxon>Sphingomonadales</taxon>
        <taxon>Sphingomonadaceae</taxon>
        <taxon>Sphingobium</taxon>
    </lineage>
</organism>
<feature type="transmembrane region" description="Helical" evidence="8">
    <location>
        <begin position="285"/>
        <end position="309"/>
    </location>
</feature>
<comment type="caution">
    <text evidence="10">The sequence shown here is derived from an EMBL/GenBank/DDBJ whole genome shotgun (WGS) entry which is preliminary data.</text>
</comment>
<evidence type="ECO:0000256" key="3">
    <source>
        <dbReference type="ARBA" id="ARBA00022475"/>
    </source>
</evidence>
<evidence type="ECO:0000256" key="7">
    <source>
        <dbReference type="SAM" id="MobiDB-lite"/>
    </source>
</evidence>
<evidence type="ECO:0000256" key="4">
    <source>
        <dbReference type="ARBA" id="ARBA00022692"/>
    </source>
</evidence>